<gene>
    <name evidence="2" type="ORF">RHGRI_004330</name>
</gene>
<sequence>MTPKPLTAASRSPHRSCALSLSSRRRRRRSIHRRRRHLSPSPPTPPHRRSISWCGLDVEPCWPAYVFLKSGSKDRLNLKSEGIGYFVPMDVKSPNLGGFGSVVEREEFPEDFDKYLRTEVNWSSLEGAVDETHVAGWAFRCREDDRSPHAPPFPIAVSTSLCLSHT</sequence>
<feature type="region of interest" description="Disordered" evidence="1">
    <location>
        <begin position="1"/>
        <end position="49"/>
    </location>
</feature>
<evidence type="ECO:0000313" key="3">
    <source>
        <dbReference type="Proteomes" id="UP000823749"/>
    </source>
</evidence>
<proteinExistence type="predicted"/>
<dbReference type="AlphaFoldDB" id="A0AAV6L990"/>
<protein>
    <submittedName>
        <fullName evidence="2">Uncharacterized protein</fullName>
    </submittedName>
</protein>
<reference evidence="2" key="1">
    <citation type="submission" date="2020-08" db="EMBL/GenBank/DDBJ databases">
        <title>Plant Genome Project.</title>
        <authorList>
            <person name="Zhang R.-G."/>
        </authorList>
    </citation>
    <scope>NUCLEOTIDE SEQUENCE</scope>
    <source>
        <strain evidence="2">WSP0</strain>
        <tissue evidence="2">Leaf</tissue>
    </source>
</reference>
<name>A0AAV6L990_9ERIC</name>
<accession>A0AAV6L990</accession>
<dbReference type="Proteomes" id="UP000823749">
    <property type="component" value="Chromosome 2"/>
</dbReference>
<keyword evidence="3" id="KW-1185">Reference proteome</keyword>
<feature type="compositionally biased region" description="Basic residues" evidence="1">
    <location>
        <begin position="23"/>
        <end position="38"/>
    </location>
</feature>
<comment type="caution">
    <text evidence="2">The sequence shown here is derived from an EMBL/GenBank/DDBJ whole genome shotgun (WGS) entry which is preliminary data.</text>
</comment>
<dbReference type="EMBL" id="JACTNZ010000002">
    <property type="protein sequence ID" value="KAG5561260.1"/>
    <property type="molecule type" value="Genomic_DNA"/>
</dbReference>
<evidence type="ECO:0000256" key="1">
    <source>
        <dbReference type="SAM" id="MobiDB-lite"/>
    </source>
</evidence>
<evidence type="ECO:0000313" key="2">
    <source>
        <dbReference type="EMBL" id="KAG5561260.1"/>
    </source>
</evidence>
<organism evidence="2 3">
    <name type="scientific">Rhododendron griersonianum</name>
    <dbReference type="NCBI Taxonomy" id="479676"/>
    <lineage>
        <taxon>Eukaryota</taxon>
        <taxon>Viridiplantae</taxon>
        <taxon>Streptophyta</taxon>
        <taxon>Embryophyta</taxon>
        <taxon>Tracheophyta</taxon>
        <taxon>Spermatophyta</taxon>
        <taxon>Magnoliopsida</taxon>
        <taxon>eudicotyledons</taxon>
        <taxon>Gunneridae</taxon>
        <taxon>Pentapetalae</taxon>
        <taxon>asterids</taxon>
        <taxon>Ericales</taxon>
        <taxon>Ericaceae</taxon>
        <taxon>Ericoideae</taxon>
        <taxon>Rhodoreae</taxon>
        <taxon>Rhododendron</taxon>
    </lineage>
</organism>